<dbReference type="PANTHER" id="PTHR43391:SF14">
    <property type="entry name" value="DEHYDROGENASE_REDUCTASE SDR FAMILY PROTEIN 7-LIKE"/>
    <property type="match status" value="1"/>
</dbReference>
<evidence type="ECO:0000256" key="1">
    <source>
        <dbReference type="ARBA" id="ARBA00006484"/>
    </source>
</evidence>
<dbReference type="GO" id="GO:0005829">
    <property type="term" value="C:cytosol"/>
    <property type="evidence" value="ECO:0007669"/>
    <property type="project" value="TreeGrafter"/>
</dbReference>
<dbReference type="Proteomes" id="UP000324800">
    <property type="component" value="Unassembled WGS sequence"/>
</dbReference>
<sequence length="299" mass="33147">MPASENSITATFRLNGKLLSIIITDIPLDSQPGVGGIDSGTQYQLLKYTNLLTHYRSMRIAITGGANGIGLAISKIYASRGDSIVILDMNKGNLEEAKKNCDLIYAAVGKEAKCWILENDITKKECALEFAEFCRSQMNGIDILILNAGISLDYEFDDLGLDETDALFRQIMEVNFFSNVRFVKTFSDLLFQSKGQLVILSSGSGTLGIPRRSAYVASKHAVNGFFLSLRNEWIYQKRGVSITVICPSFVDTGIRRAAALAGRAKDVVDPESKKKMMTADECASKYLIDYFLRKKMERK</sequence>
<dbReference type="InterPro" id="IPR020904">
    <property type="entry name" value="Sc_DH/Rdtase_CS"/>
</dbReference>
<comment type="similarity">
    <text evidence="1">Belongs to the short-chain dehydrogenases/reductases (SDR) family.</text>
</comment>
<accession>A0A5J4V2H1</accession>
<comment type="caution">
    <text evidence="4">The sequence shown here is derived from an EMBL/GenBank/DDBJ whole genome shotgun (WGS) entry which is preliminary data.</text>
</comment>
<dbReference type="PRINTS" id="PR00081">
    <property type="entry name" value="GDHRDH"/>
</dbReference>
<dbReference type="GO" id="GO:0016491">
    <property type="term" value="F:oxidoreductase activity"/>
    <property type="evidence" value="ECO:0007669"/>
    <property type="project" value="UniProtKB-KW"/>
</dbReference>
<name>A0A5J4V2H1_9EUKA</name>
<proteinExistence type="inferred from homology"/>
<evidence type="ECO:0000313" key="4">
    <source>
        <dbReference type="EMBL" id="KAA6377146.1"/>
    </source>
</evidence>
<evidence type="ECO:0000256" key="2">
    <source>
        <dbReference type="ARBA" id="ARBA00022857"/>
    </source>
</evidence>
<protein>
    <submittedName>
        <fullName evidence="4">Putative short chain dehydrogenase</fullName>
    </submittedName>
</protein>
<keyword evidence="3" id="KW-0560">Oxidoreductase</keyword>
<dbReference type="SUPFAM" id="SSF51735">
    <property type="entry name" value="NAD(P)-binding Rossmann-fold domains"/>
    <property type="match status" value="1"/>
</dbReference>
<dbReference type="OrthoDB" id="1933717at2759"/>
<dbReference type="EMBL" id="SNRW01010016">
    <property type="protein sequence ID" value="KAA6377146.1"/>
    <property type="molecule type" value="Genomic_DNA"/>
</dbReference>
<organism evidence="4 5">
    <name type="scientific">Streblomastix strix</name>
    <dbReference type="NCBI Taxonomy" id="222440"/>
    <lineage>
        <taxon>Eukaryota</taxon>
        <taxon>Metamonada</taxon>
        <taxon>Preaxostyla</taxon>
        <taxon>Oxymonadida</taxon>
        <taxon>Streblomastigidae</taxon>
        <taxon>Streblomastix</taxon>
    </lineage>
</organism>
<dbReference type="AlphaFoldDB" id="A0A5J4V2H1"/>
<dbReference type="PROSITE" id="PS00061">
    <property type="entry name" value="ADH_SHORT"/>
    <property type="match status" value="1"/>
</dbReference>
<dbReference type="InterPro" id="IPR036291">
    <property type="entry name" value="NAD(P)-bd_dom_sf"/>
</dbReference>
<evidence type="ECO:0000313" key="5">
    <source>
        <dbReference type="Proteomes" id="UP000324800"/>
    </source>
</evidence>
<dbReference type="Gene3D" id="3.40.50.720">
    <property type="entry name" value="NAD(P)-binding Rossmann-like Domain"/>
    <property type="match status" value="1"/>
</dbReference>
<evidence type="ECO:0000256" key="3">
    <source>
        <dbReference type="ARBA" id="ARBA00023002"/>
    </source>
</evidence>
<keyword evidence="2" id="KW-0521">NADP</keyword>
<dbReference type="PANTHER" id="PTHR43391">
    <property type="entry name" value="RETINOL DEHYDROGENASE-RELATED"/>
    <property type="match status" value="1"/>
</dbReference>
<reference evidence="4 5" key="1">
    <citation type="submission" date="2019-03" db="EMBL/GenBank/DDBJ databases">
        <title>Single cell metagenomics reveals metabolic interactions within the superorganism composed of flagellate Streblomastix strix and complex community of Bacteroidetes bacteria on its surface.</title>
        <authorList>
            <person name="Treitli S.C."/>
            <person name="Kolisko M."/>
            <person name="Husnik F."/>
            <person name="Keeling P."/>
            <person name="Hampl V."/>
        </authorList>
    </citation>
    <scope>NUCLEOTIDE SEQUENCE [LARGE SCALE GENOMIC DNA]</scope>
    <source>
        <strain evidence="4">ST1C</strain>
    </source>
</reference>
<dbReference type="InterPro" id="IPR002347">
    <property type="entry name" value="SDR_fam"/>
</dbReference>
<gene>
    <name evidence="4" type="ORF">EZS28_027327</name>
</gene>
<dbReference type="Pfam" id="PF00106">
    <property type="entry name" value="adh_short"/>
    <property type="match status" value="1"/>
</dbReference>